<dbReference type="PROSITE" id="PS00688">
    <property type="entry name" value="SIGMA54_INTERACT_3"/>
    <property type="match status" value="1"/>
</dbReference>
<accession>W0EAV5</accession>
<dbReference type="PROSITE" id="PS00676">
    <property type="entry name" value="SIGMA54_INTERACT_2"/>
    <property type="match status" value="1"/>
</dbReference>
<dbReference type="Proteomes" id="UP000010847">
    <property type="component" value="Chromosome"/>
</dbReference>
<keyword evidence="3" id="KW-0805">Transcription regulation</keyword>
<dbReference type="GO" id="GO:0005524">
    <property type="term" value="F:ATP binding"/>
    <property type="evidence" value="ECO:0007669"/>
    <property type="project" value="UniProtKB-KW"/>
</dbReference>
<dbReference type="eggNOG" id="COG2203">
    <property type="taxonomic scope" value="Bacteria"/>
</dbReference>
<protein>
    <submittedName>
        <fullName evidence="7">ArsR family transcriptional regulator</fullName>
    </submittedName>
</protein>
<evidence type="ECO:0000313" key="8">
    <source>
        <dbReference type="Proteomes" id="UP000010847"/>
    </source>
</evidence>
<evidence type="ECO:0000259" key="6">
    <source>
        <dbReference type="PROSITE" id="PS50045"/>
    </source>
</evidence>
<dbReference type="InterPro" id="IPR003018">
    <property type="entry name" value="GAF"/>
</dbReference>
<dbReference type="PANTHER" id="PTHR32071:SF57">
    <property type="entry name" value="C4-DICARBOXYLATE TRANSPORT TRANSCRIPTIONAL REGULATORY PROTEIN DCTD"/>
    <property type="match status" value="1"/>
</dbReference>
<dbReference type="PROSITE" id="PS00675">
    <property type="entry name" value="SIGMA54_INTERACT_1"/>
    <property type="match status" value="1"/>
</dbReference>
<dbReference type="RefSeq" id="WP_006715146.1">
    <property type="nucleotide sequence ID" value="NZ_CP007032.1"/>
</dbReference>
<dbReference type="PROSITE" id="PS50045">
    <property type="entry name" value="SIGMA54_INTERACT_4"/>
    <property type="match status" value="1"/>
</dbReference>
<dbReference type="InterPro" id="IPR025944">
    <property type="entry name" value="Sigma_54_int_dom_CS"/>
</dbReference>
<gene>
    <name evidence="7" type="ORF">DESME_04200</name>
</gene>
<dbReference type="SUPFAM" id="SSF52540">
    <property type="entry name" value="P-loop containing nucleoside triphosphate hydrolases"/>
    <property type="match status" value="1"/>
</dbReference>
<dbReference type="InterPro" id="IPR009057">
    <property type="entry name" value="Homeodomain-like_sf"/>
</dbReference>
<dbReference type="Gene3D" id="3.30.450.40">
    <property type="match status" value="2"/>
</dbReference>
<dbReference type="SUPFAM" id="SSF55781">
    <property type="entry name" value="GAF domain-like"/>
    <property type="match status" value="2"/>
</dbReference>
<dbReference type="InterPro" id="IPR025662">
    <property type="entry name" value="Sigma_54_int_dom_ATP-bd_1"/>
</dbReference>
<dbReference type="InterPro" id="IPR002078">
    <property type="entry name" value="Sigma_54_int"/>
</dbReference>
<dbReference type="AlphaFoldDB" id="W0EAV5"/>
<dbReference type="Pfam" id="PF00158">
    <property type="entry name" value="Sigma54_activat"/>
    <property type="match status" value="1"/>
</dbReference>
<dbReference type="Pfam" id="PF01590">
    <property type="entry name" value="GAF"/>
    <property type="match status" value="2"/>
</dbReference>
<dbReference type="Gene3D" id="1.10.8.60">
    <property type="match status" value="1"/>
</dbReference>
<dbReference type="KEGG" id="dmt:DESME_04200"/>
<dbReference type="PANTHER" id="PTHR32071">
    <property type="entry name" value="TRANSCRIPTIONAL REGULATORY PROTEIN"/>
    <property type="match status" value="1"/>
</dbReference>
<dbReference type="Gene3D" id="3.40.50.300">
    <property type="entry name" value="P-loop containing nucleotide triphosphate hydrolases"/>
    <property type="match status" value="1"/>
</dbReference>
<dbReference type="SUPFAM" id="SSF46689">
    <property type="entry name" value="Homeodomain-like"/>
    <property type="match status" value="1"/>
</dbReference>
<dbReference type="EMBL" id="CP007032">
    <property type="protein sequence ID" value="AHF06354.1"/>
    <property type="molecule type" value="Genomic_DNA"/>
</dbReference>
<dbReference type="eggNOG" id="COG3829">
    <property type="taxonomic scope" value="Bacteria"/>
</dbReference>
<keyword evidence="1" id="KW-0547">Nucleotide-binding</keyword>
<keyword evidence="5" id="KW-0804">Transcription</keyword>
<organism evidence="7 8">
    <name type="scientific">Desulfitobacterium metallireducens DSM 15288</name>
    <dbReference type="NCBI Taxonomy" id="871968"/>
    <lineage>
        <taxon>Bacteria</taxon>
        <taxon>Bacillati</taxon>
        <taxon>Bacillota</taxon>
        <taxon>Clostridia</taxon>
        <taxon>Eubacteriales</taxon>
        <taxon>Desulfitobacteriaceae</taxon>
        <taxon>Desulfitobacterium</taxon>
    </lineage>
</organism>
<dbReference type="HOGENOM" id="CLU_000445_8_4_9"/>
<dbReference type="STRING" id="871968.DESME_04200"/>
<name>W0EAV5_9FIRM</name>
<feature type="domain" description="Sigma-54 factor interaction" evidence="6">
    <location>
        <begin position="439"/>
        <end position="669"/>
    </location>
</feature>
<keyword evidence="8" id="KW-1185">Reference proteome</keyword>
<dbReference type="CDD" id="cd00009">
    <property type="entry name" value="AAA"/>
    <property type="match status" value="1"/>
</dbReference>
<dbReference type="InterPro" id="IPR029016">
    <property type="entry name" value="GAF-like_dom_sf"/>
</dbReference>
<dbReference type="SMART" id="SM00065">
    <property type="entry name" value="GAF"/>
    <property type="match status" value="2"/>
</dbReference>
<evidence type="ECO:0000256" key="4">
    <source>
        <dbReference type="ARBA" id="ARBA00023125"/>
    </source>
</evidence>
<dbReference type="FunFam" id="3.40.50.300:FF:000006">
    <property type="entry name" value="DNA-binding transcriptional regulator NtrC"/>
    <property type="match status" value="1"/>
</dbReference>
<keyword evidence="2" id="KW-0067">ATP-binding</keyword>
<dbReference type="GO" id="GO:0043565">
    <property type="term" value="F:sequence-specific DNA binding"/>
    <property type="evidence" value="ECO:0007669"/>
    <property type="project" value="InterPro"/>
</dbReference>
<keyword evidence="4" id="KW-0238">DNA-binding</keyword>
<dbReference type="GO" id="GO:0006355">
    <property type="term" value="P:regulation of DNA-templated transcription"/>
    <property type="evidence" value="ECO:0007669"/>
    <property type="project" value="InterPro"/>
</dbReference>
<evidence type="ECO:0000256" key="5">
    <source>
        <dbReference type="ARBA" id="ARBA00023163"/>
    </source>
</evidence>
<evidence type="ECO:0000256" key="1">
    <source>
        <dbReference type="ARBA" id="ARBA00022741"/>
    </source>
</evidence>
<dbReference type="Gene3D" id="1.10.10.60">
    <property type="entry name" value="Homeodomain-like"/>
    <property type="match status" value="1"/>
</dbReference>
<evidence type="ECO:0000313" key="7">
    <source>
        <dbReference type="EMBL" id="AHF06354.1"/>
    </source>
</evidence>
<evidence type="ECO:0000256" key="3">
    <source>
        <dbReference type="ARBA" id="ARBA00023015"/>
    </source>
</evidence>
<reference evidence="7 8" key="1">
    <citation type="submission" date="2013-12" db="EMBL/GenBank/DDBJ databases">
        <authorList>
            <consortium name="DOE Joint Genome Institute"/>
            <person name="Smidt H."/>
            <person name="Huntemann M."/>
            <person name="Han J."/>
            <person name="Chen A."/>
            <person name="Kyrpides N."/>
            <person name="Mavromatis K."/>
            <person name="Markowitz V."/>
            <person name="Palaniappan K."/>
            <person name="Ivanova N."/>
            <person name="Schaumberg A."/>
            <person name="Pati A."/>
            <person name="Liolios K."/>
            <person name="Nordberg H.P."/>
            <person name="Cantor M.N."/>
            <person name="Hua S.X."/>
            <person name="Woyke T."/>
        </authorList>
    </citation>
    <scope>NUCLEOTIDE SEQUENCE [LARGE SCALE GENOMIC DNA]</scope>
    <source>
        <strain evidence="8">DSM 15288</strain>
    </source>
</reference>
<dbReference type="InterPro" id="IPR027417">
    <property type="entry name" value="P-loop_NTPase"/>
</dbReference>
<dbReference type="Pfam" id="PF25601">
    <property type="entry name" value="AAA_lid_14"/>
    <property type="match status" value="1"/>
</dbReference>
<dbReference type="InterPro" id="IPR003593">
    <property type="entry name" value="AAA+_ATPase"/>
</dbReference>
<dbReference type="InterPro" id="IPR058031">
    <property type="entry name" value="AAA_lid_NorR"/>
</dbReference>
<dbReference type="SMART" id="SM00382">
    <property type="entry name" value="AAA"/>
    <property type="match status" value="1"/>
</dbReference>
<dbReference type="PRINTS" id="PR01590">
    <property type="entry name" value="HTHFIS"/>
</dbReference>
<dbReference type="InterPro" id="IPR002197">
    <property type="entry name" value="HTH_Fis"/>
</dbReference>
<evidence type="ECO:0000256" key="2">
    <source>
        <dbReference type="ARBA" id="ARBA00022840"/>
    </source>
</evidence>
<dbReference type="InterPro" id="IPR025943">
    <property type="entry name" value="Sigma_54_int_dom_ATP-bd_2"/>
</dbReference>
<sequence length="735" mass="82209">MQDRLFEAIPFGIIVLNADNQILRKNKKASEFLQFLDSQELPTLLKTLKEEQLTSRIGSNNKALYIQYFEVEGSPNSLLLLGDEPDFTSNSPSMFEQSIEDFPADPHDVVDRIVALISDAITFERFDLLRIDPQLRKYTYEYSIGVNIEGTVHTAYSEIKDSGLGWIFKNEAPHLVYDLGQTSSGFFEDPLLSQAGFKSILRVPILFDHGVVGAMLLASSEVGRFQLEDAFCLVQLAKLIAQVFFHSGLALQHEYKKLSSTAFSQAVVALVNETNIKDFLGEYCEKLRITAEMDHVAIFLLDDKKKQRLCLAEAGRESLDSSDWILIPDTGMREMLQNQSIVSFNLTDPHYSDAAHLIGKGFTSIVYSPIINNGEIVAALGAVCLDERALTSFTAGLFKFFTEQLNLIFEKVPLQPMLKPSPAKHRKPCQAIHLGFQNIIGTSQVMQETIHRAATAAQYEFPILITGETGTGKELFAKAIHQSSKVAVGPFIVVNSAAIPENLLESELFGYQEGAFTGGLKGGKRGKILLADGGTLFLDEIGELSPELQAKLLRVIQEQEVEPLGSTKPIPVHVRIISATHRDLKQMVQDDKFREDLLYRLNSIEIQLPALRERANDIIELADHMLKDLAERHGVHPKTFSQGARELLLQYSWPGNVRQLQNIINRLFVFIESEIIQAKDLPPDFRSTPESSSETEKDKLEHLLTEFGGNKTALAHFLGITRTGLWKKLKRLGLQ</sequence>
<proteinExistence type="predicted"/>
<dbReference type="OrthoDB" id="9765164at2"/>